<keyword evidence="1" id="KW-1133">Transmembrane helix</keyword>
<dbReference type="EMBL" id="JACAZI010000001">
    <property type="protein sequence ID" value="KAF7371495.1"/>
    <property type="molecule type" value="Genomic_DNA"/>
</dbReference>
<gene>
    <name evidence="2" type="ORF">MVEN_00004100</name>
</gene>
<name>A0A8H6Z969_9AGAR</name>
<dbReference type="OrthoDB" id="2873242at2759"/>
<feature type="transmembrane region" description="Helical" evidence="1">
    <location>
        <begin position="73"/>
        <end position="99"/>
    </location>
</feature>
<dbReference type="Proteomes" id="UP000620124">
    <property type="component" value="Unassembled WGS sequence"/>
</dbReference>
<accession>A0A8H6Z969</accession>
<sequence length="114" mass="12493">MSSDTALIDAFCPLRAALIPAAYVEVVNGFYSGLYIMTLYALSTPWPSSSRVHPRVIYRVTFKRGTHGFSRGLFLALTSMYILSSIYAISGAVLVQFAFVEHGDTIESSNAYIA</sequence>
<keyword evidence="1" id="KW-0812">Transmembrane</keyword>
<comment type="caution">
    <text evidence="2">The sequence shown here is derived from an EMBL/GenBank/DDBJ whole genome shotgun (WGS) entry which is preliminary data.</text>
</comment>
<organism evidence="2 3">
    <name type="scientific">Mycena venus</name>
    <dbReference type="NCBI Taxonomy" id="2733690"/>
    <lineage>
        <taxon>Eukaryota</taxon>
        <taxon>Fungi</taxon>
        <taxon>Dikarya</taxon>
        <taxon>Basidiomycota</taxon>
        <taxon>Agaricomycotina</taxon>
        <taxon>Agaricomycetes</taxon>
        <taxon>Agaricomycetidae</taxon>
        <taxon>Agaricales</taxon>
        <taxon>Marasmiineae</taxon>
        <taxon>Mycenaceae</taxon>
        <taxon>Mycena</taxon>
    </lineage>
</organism>
<evidence type="ECO:0000313" key="2">
    <source>
        <dbReference type="EMBL" id="KAF7371495.1"/>
    </source>
</evidence>
<evidence type="ECO:0000256" key="1">
    <source>
        <dbReference type="SAM" id="Phobius"/>
    </source>
</evidence>
<keyword evidence="3" id="KW-1185">Reference proteome</keyword>
<protein>
    <submittedName>
        <fullName evidence="2">Uncharacterized protein</fullName>
    </submittedName>
</protein>
<reference evidence="2" key="1">
    <citation type="submission" date="2020-05" db="EMBL/GenBank/DDBJ databases">
        <title>Mycena genomes resolve the evolution of fungal bioluminescence.</title>
        <authorList>
            <person name="Tsai I.J."/>
        </authorList>
    </citation>
    <scope>NUCLEOTIDE SEQUENCE</scope>
    <source>
        <strain evidence="2">CCC161011</strain>
    </source>
</reference>
<keyword evidence="1" id="KW-0472">Membrane</keyword>
<dbReference type="AlphaFoldDB" id="A0A8H6Z969"/>
<evidence type="ECO:0000313" key="3">
    <source>
        <dbReference type="Proteomes" id="UP000620124"/>
    </source>
</evidence>
<proteinExistence type="predicted"/>